<dbReference type="EMBL" id="CCKQ01012563">
    <property type="protein sequence ID" value="CDW84193.1"/>
    <property type="molecule type" value="Genomic_DNA"/>
</dbReference>
<dbReference type="Pfam" id="PF09430">
    <property type="entry name" value="EMC7_beta-sandw"/>
    <property type="match status" value="1"/>
</dbReference>
<feature type="region of interest" description="Disordered" evidence="6">
    <location>
        <begin position="227"/>
        <end position="261"/>
    </location>
</feature>
<dbReference type="InParanoid" id="A0A078ATL6"/>
<dbReference type="GO" id="GO:0005881">
    <property type="term" value="C:cytoplasmic microtubule"/>
    <property type="evidence" value="ECO:0007669"/>
    <property type="project" value="TreeGrafter"/>
</dbReference>
<protein>
    <recommendedName>
        <fullName evidence="5">Cilia-and flagella-associated protein 96</fullName>
    </recommendedName>
</protein>
<organism evidence="8 9">
    <name type="scientific">Stylonychia lemnae</name>
    <name type="common">Ciliate</name>
    <dbReference type="NCBI Taxonomy" id="5949"/>
    <lineage>
        <taxon>Eukaryota</taxon>
        <taxon>Sar</taxon>
        <taxon>Alveolata</taxon>
        <taxon>Ciliophora</taxon>
        <taxon>Intramacronucleata</taxon>
        <taxon>Spirotrichea</taxon>
        <taxon>Stichotrichia</taxon>
        <taxon>Sporadotrichida</taxon>
        <taxon>Oxytrichidae</taxon>
        <taxon>Stylonychinae</taxon>
        <taxon>Stylonychia</taxon>
    </lineage>
</organism>
<dbReference type="AlphaFoldDB" id="A0A078ATL6"/>
<dbReference type="InterPro" id="IPR019008">
    <property type="entry name" value="Beta_sandwich_EMC7"/>
</dbReference>
<comment type="similarity">
    <text evidence="4">Belongs to the CFAP96 family.</text>
</comment>
<reference evidence="8 9" key="1">
    <citation type="submission" date="2014-06" db="EMBL/GenBank/DDBJ databases">
        <authorList>
            <person name="Swart Estienne"/>
        </authorList>
    </citation>
    <scope>NUCLEOTIDE SEQUENCE [LARGE SCALE GENOMIC DNA]</scope>
    <source>
        <strain evidence="8 9">130c</strain>
    </source>
</reference>
<dbReference type="OMA" id="NHEADYE"/>
<evidence type="ECO:0000256" key="1">
    <source>
        <dbReference type="ARBA" id="ARBA00004300"/>
    </source>
</evidence>
<feature type="compositionally biased region" description="Polar residues" evidence="6">
    <location>
        <begin position="298"/>
        <end position="307"/>
    </location>
</feature>
<dbReference type="Proteomes" id="UP000039865">
    <property type="component" value="Unassembled WGS sequence"/>
</dbReference>
<evidence type="ECO:0000256" key="4">
    <source>
        <dbReference type="ARBA" id="ARBA00035656"/>
    </source>
</evidence>
<dbReference type="PANTHER" id="PTHR31144">
    <property type="entry name" value="UPF0602 PROTEIN C4ORF47"/>
    <property type="match status" value="1"/>
</dbReference>
<feature type="domain" description="ER membrane protein complex subunit 7 beta-sandwich" evidence="7">
    <location>
        <begin position="309"/>
        <end position="429"/>
    </location>
</feature>
<comment type="subcellular location">
    <subcellularLocation>
        <location evidence="1">Cytoplasm</location>
        <location evidence="1">Cytoskeleton</location>
        <location evidence="1">Microtubule organizing center</location>
        <location evidence="1">Centrosome</location>
    </subcellularLocation>
</comment>
<keyword evidence="2" id="KW-0963">Cytoplasm</keyword>
<feature type="compositionally biased region" description="Basic and acidic residues" evidence="6">
    <location>
        <begin position="274"/>
        <end position="288"/>
    </location>
</feature>
<gene>
    <name evidence="8" type="primary">Contig8788.g9381</name>
    <name evidence="8" type="ORF">STYLEM_13250</name>
</gene>
<evidence type="ECO:0000256" key="5">
    <source>
        <dbReference type="ARBA" id="ARBA00035693"/>
    </source>
</evidence>
<dbReference type="PANTHER" id="PTHR31144:SF1">
    <property type="entry name" value="UPF0602 PROTEIN C4ORF47"/>
    <property type="match status" value="1"/>
</dbReference>
<dbReference type="OrthoDB" id="283553at2759"/>
<keyword evidence="3" id="KW-0206">Cytoskeleton</keyword>
<sequence>MATDDKRETMRTQVFQESFNLAQKQRHGMFSVPISNAIGDDTYFIPKPARRDAEGAVITDPRNFTTKNAKKGSIDSVLFSKPSYVTQGDPFKEPAKVPMRTSVKEGFKLGGHELNFKPAKTVPKAVKADFKHMTDFVEVSKNRKGPDGAVVIEPKNFLTNPPKKGIVGKGTTLGGKIDYLPDPFDRKRELERKEHEDHLKKVQDKPFSQKVKHVETFATIREAYGEDRNYPNRKPVPDSPPLMTHDMPFKPSNPPKRGYNKTLEKFPAYKEDPLKFAERKKEEDDGKGRWKPTHNKKSTPTPSVTTNFKNLKTDTKVILNGGEYTGFVNNMGAFNMYGNIAQSFDNLNRYVEKVGTYKLDVIVEILDVDQNDEAAKKRQIRAYLYNLKSGKDFKLIYPLQLEPSHKIQYFEIEEGFNPMNYLKNPMVIMVGVSGLLMFMMKRMPKQELEEMQSMQSQQMPQCAQQ</sequence>
<evidence type="ECO:0000256" key="2">
    <source>
        <dbReference type="ARBA" id="ARBA00022490"/>
    </source>
</evidence>
<evidence type="ECO:0000259" key="7">
    <source>
        <dbReference type="Pfam" id="PF09430"/>
    </source>
</evidence>
<name>A0A078ATL6_STYLE</name>
<dbReference type="InterPro" id="IPR029358">
    <property type="entry name" value="CFAP96"/>
</dbReference>
<accession>A0A078ATL6</accession>
<dbReference type="GO" id="GO:0005813">
    <property type="term" value="C:centrosome"/>
    <property type="evidence" value="ECO:0007669"/>
    <property type="project" value="UniProtKB-SubCell"/>
</dbReference>
<keyword evidence="9" id="KW-1185">Reference proteome</keyword>
<evidence type="ECO:0000256" key="6">
    <source>
        <dbReference type="SAM" id="MobiDB-lite"/>
    </source>
</evidence>
<proteinExistence type="inferred from homology"/>
<feature type="region of interest" description="Disordered" evidence="6">
    <location>
        <begin position="274"/>
        <end position="307"/>
    </location>
</feature>
<evidence type="ECO:0000256" key="3">
    <source>
        <dbReference type="ARBA" id="ARBA00023212"/>
    </source>
</evidence>
<evidence type="ECO:0000313" key="9">
    <source>
        <dbReference type="Proteomes" id="UP000039865"/>
    </source>
</evidence>
<evidence type="ECO:0000313" key="8">
    <source>
        <dbReference type="EMBL" id="CDW84193.1"/>
    </source>
</evidence>
<dbReference type="Pfam" id="PF15239">
    <property type="entry name" value="CFAP96-like"/>
    <property type="match status" value="1"/>
</dbReference>